<proteinExistence type="predicted"/>
<dbReference type="Proteomes" id="UP000053369">
    <property type="component" value="Unassembled WGS sequence"/>
</dbReference>
<evidence type="ECO:0000313" key="2">
    <source>
        <dbReference type="EMBL" id="KFQ39059.1"/>
    </source>
</evidence>
<feature type="region of interest" description="Disordered" evidence="1">
    <location>
        <begin position="1"/>
        <end position="84"/>
    </location>
</feature>
<evidence type="ECO:0000313" key="3">
    <source>
        <dbReference type="Proteomes" id="UP000053369"/>
    </source>
</evidence>
<accession>A0A091RJC7</accession>
<sequence length="84" mass="8902">MHMQQLKVERRLSIAASQPAPEAKAKTEGKAKAKTKKSVKSPKSPKVEVAGACSQSHAGSHGVPAHGKPRVVAVKESTKAQRPR</sequence>
<gene>
    <name evidence="2" type="ORF">N332_09745</name>
</gene>
<protein>
    <submittedName>
        <fullName evidence="2">Uncharacterized protein</fullName>
    </submittedName>
</protein>
<keyword evidence="3" id="KW-1185">Reference proteome</keyword>
<reference evidence="2 3" key="1">
    <citation type="submission" date="2014-04" db="EMBL/GenBank/DDBJ databases">
        <title>Genome evolution of avian class.</title>
        <authorList>
            <person name="Zhang G."/>
            <person name="Li C."/>
        </authorList>
    </citation>
    <scope>NUCLEOTIDE SEQUENCE [LARGE SCALE GENOMIC DNA]</scope>
    <source>
        <strain evidence="2">BGI_N332</strain>
    </source>
</reference>
<organism evidence="2 3">
    <name type="scientific">Mesitornis unicolor</name>
    <name type="common">brown roatelo</name>
    <dbReference type="NCBI Taxonomy" id="54374"/>
    <lineage>
        <taxon>Eukaryota</taxon>
        <taxon>Metazoa</taxon>
        <taxon>Chordata</taxon>
        <taxon>Craniata</taxon>
        <taxon>Vertebrata</taxon>
        <taxon>Euteleostomi</taxon>
        <taxon>Archelosauria</taxon>
        <taxon>Archosauria</taxon>
        <taxon>Dinosauria</taxon>
        <taxon>Saurischia</taxon>
        <taxon>Theropoda</taxon>
        <taxon>Coelurosauria</taxon>
        <taxon>Aves</taxon>
        <taxon>Neognathae</taxon>
        <taxon>Neoaves</taxon>
        <taxon>Columbimorphae</taxon>
        <taxon>Mesitornithiformes</taxon>
        <taxon>Mesitornithidae</taxon>
        <taxon>Mesitornis</taxon>
    </lineage>
</organism>
<feature type="non-terminal residue" evidence="2">
    <location>
        <position position="84"/>
    </location>
</feature>
<evidence type="ECO:0000256" key="1">
    <source>
        <dbReference type="SAM" id="MobiDB-lite"/>
    </source>
</evidence>
<dbReference type="AlphaFoldDB" id="A0A091RJC7"/>
<feature type="compositionally biased region" description="Low complexity" evidence="1">
    <location>
        <begin position="41"/>
        <end position="50"/>
    </location>
</feature>
<name>A0A091RJC7_9AVES</name>
<dbReference type="EMBL" id="KK818174">
    <property type="protein sequence ID" value="KFQ39059.1"/>
    <property type="molecule type" value="Genomic_DNA"/>
</dbReference>